<keyword evidence="6 7" id="KW-0472">Membrane</keyword>
<comment type="caution">
    <text evidence="8">The sequence shown here is derived from an EMBL/GenBank/DDBJ whole genome shotgun (WGS) entry which is preliminary data.</text>
</comment>
<feature type="transmembrane region" description="Helical" evidence="7">
    <location>
        <begin position="174"/>
        <end position="197"/>
    </location>
</feature>
<proteinExistence type="inferred from homology"/>
<keyword evidence="3" id="KW-1003">Cell membrane</keyword>
<feature type="transmembrane region" description="Helical" evidence="7">
    <location>
        <begin position="204"/>
        <end position="221"/>
    </location>
</feature>
<evidence type="ECO:0000313" key="9">
    <source>
        <dbReference type="Proteomes" id="UP000034181"/>
    </source>
</evidence>
<dbReference type="InterPro" id="IPR005524">
    <property type="entry name" value="DUF318"/>
</dbReference>
<organism evidence="8 9">
    <name type="scientific">Candidatus Woesebacteria bacterium GW2011_GWB1_38_5b</name>
    <dbReference type="NCBI Taxonomy" id="1618569"/>
    <lineage>
        <taxon>Bacteria</taxon>
        <taxon>Candidatus Woeseibacteriota</taxon>
    </lineage>
</organism>
<comment type="subcellular location">
    <subcellularLocation>
        <location evidence="1">Cell membrane</location>
        <topology evidence="1">Multi-pass membrane protein</topology>
    </subcellularLocation>
</comment>
<feature type="transmembrane region" description="Helical" evidence="7">
    <location>
        <begin position="104"/>
        <end position="122"/>
    </location>
</feature>
<evidence type="ECO:0008006" key="10">
    <source>
        <dbReference type="Google" id="ProtNLM"/>
    </source>
</evidence>
<dbReference type="AlphaFoldDB" id="A0A0G0N9B1"/>
<evidence type="ECO:0000256" key="2">
    <source>
        <dbReference type="ARBA" id="ARBA00006386"/>
    </source>
</evidence>
<dbReference type="InterPro" id="IPR052923">
    <property type="entry name" value="UPF0718"/>
</dbReference>
<gene>
    <name evidence="8" type="ORF">US96_C0056G0007</name>
</gene>
<name>A0A0G0N9B1_9BACT</name>
<comment type="similarity">
    <text evidence="2">Belongs to the UPF0718 family.</text>
</comment>
<evidence type="ECO:0000256" key="6">
    <source>
        <dbReference type="ARBA" id="ARBA00023136"/>
    </source>
</evidence>
<evidence type="ECO:0000256" key="7">
    <source>
        <dbReference type="SAM" id="Phobius"/>
    </source>
</evidence>
<dbReference type="GO" id="GO:0005886">
    <property type="term" value="C:plasma membrane"/>
    <property type="evidence" value="ECO:0007669"/>
    <property type="project" value="UniProtKB-SubCell"/>
</dbReference>
<accession>A0A0G0N9B1</accession>
<evidence type="ECO:0000256" key="5">
    <source>
        <dbReference type="ARBA" id="ARBA00022989"/>
    </source>
</evidence>
<dbReference type="Proteomes" id="UP000034181">
    <property type="component" value="Unassembled WGS sequence"/>
</dbReference>
<feature type="transmembrane region" description="Helical" evidence="7">
    <location>
        <begin position="49"/>
        <end position="79"/>
    </location>
</feature>
<evidence type="ECO:0000313" key="8">
    <source>
        <dbReference type="EMBL" id="KKQ73681.1"/>
    </source>
</evidence>
<evidence type="ECO:0000256" key="3">
    <source>
        <dbReference type="ARBA" id="ARBA00022475"/>
    </source>
</evidence>
<dbReference type="Pfam" id="PF03773">
    <property type="entry name" value="ArsP_1"/>
    <property type="match status" value="1"/>
</dbReference>
<dbReference type="EMBL" id="LBUZ01000056">
    <property type="protein sequence ID" value="KKQ73681.1"/>
    <property type="molecule type" value="Genomic_DNA"/>
</dbReference>
<evidence type="ECO:0000256" key="4">
    <source>
        <dbReference type="ARBA" id="ARBA00022692"/>
    </source>
</evidence>
<keyword evidence="4 7" id="KW-0812">Transmembrane</keyword>
<sequence length="222" mass="24727">MVVQTLGMISPLSIMSFLPIAQELTQMGFNPGILLSFFIAERAWDLQSFFIISGLFGIQYAILNGVAIFISLTVTALFLRREFVHFKANEKQVHNGFWKRQSRLLLLVCLGIVLGAILRTFIPEREFQHYAGNPLQGFLISLMLGFLLYFGPIVGNYPVAKAFSDLGMSNVGTFSFLTVSPILNLVVITLFGASIGYKKTLKAFFIYSISAMIMTALFSLLL</sequence>
<evidence type="ECO:0000256" key="1">
    <source>
        <dbReference type="ARBA" id="ARBA00004651"/>
    </source>
</evidence>
<dbReference type="PANTHER" id="PTHR34184">
    <property type="entry name" value="UPF0718 PROTEIN YCGR"/>
    <property type="match status" value="1"/>
</dbReference>
<dbReference type="PANTHER" id="PTHR34184:SF4">
    <property type="entry name" value="UPF0718 PROTEIN YCGR"/>
    <property type="match status" value="1"/>
</dbReference>
<keyword evidence="5 7" id="KW-1133">Transmembrane helix</keyword>
<feature type="transmembrane region" description="Helical" evidence="7">
    <location>
        <begin position="134"/>
        <end position="154"/>
    </location>
</feature>
<protein>
    <recommendedName>
        <fullName evidence="10">Permease</fullName>
    </recommendedName>
</protein>
<reference evidence="8 9" key="1">
    <citation type="journal article" date="2015" name="Nature">
        <title>rRNA introns, odd ribosomes, and small enigmatic genomes across a large radiation of phyla.</title>
        <authorList>
            <person name="Brown C.T."/>
            <person name="Hug L.A."/>
            <person name="Thomas B.C."/>
            <person name="Sharon I."/>
            <person name="Castelle C.J."/>
            <person name="Singh A."/>
            <person name="Wilkins M.J."/>
            <person name="Williams K.H."/>
            <person name="Banfield J.F."/>
        </authorList>
    </citation>
    <scope>NUCLEOTIDE SEQUENCE [LARGE SCALE GENOMIC DNA]</scope>
</reference>